<keyword evidence="3 5" id="KW-0732">Signal</keyword>
<evidence type="ECO:0000256" key="3">
    <source>
        <dbReference type="ARBA" id="ARBA00022729"/>
    </source>
</evidence>
<dbReference type="EMBL" id="BMWW01000001">
    <property type="protein sequence ID" value="GGY74336.1"/>
    <property type="molecule type" value="Genomic_DNA"/>
</dbReference>
<evidence type="ECO:0000313" key="9">
    <source>
        <dbReference type="Proteomes" id="UP000294359"/>
    </source>
</evidence>
<keyword evidence="4" id="KW-0029">Amino-acid transport</keyword>
<dbReference type="GO" id="GO:0006865">
    <property type="term" value="P:amino acid transport"/>
    <property type="evidence" value="ECO:0007669"/>
    <property type="project" value="UniProtKB-KW"/>
</dbReference>
<evidence type="ECO:0000313" key="7">
    <source>
        <dbReference type="EMBL" id="GGY74336.1"/>
    </source>
</evidence>
<sequence length="381" mass="40195">MNTKLIPLAAVALAFAGTHVQAQEVVKIGYVGPMSGQSAHLGTDTQNGTRLAIEDLNAKGFKIGGKPVKFVLQAEDDAADPKQATSAAQKLADAKINGVIGHQTSGTSIPASRIYYNAGIPQISASATSPVYTHQKFNTTFRVVANDNKLGATLGQYAVQKLGAKKIAVIDDRTAYGQGVADEFGKGARKAGAGAVQIVAREFTNDKATDFNAILTNIRAKNPDLVFFGGMDSVGGPLLRQMKALGIKARLMGGDGICTEAMPRLAGATAGEAPIVCAEAGGVAAGQQQKMEEFAARYKKRYNQNLQIYAPYAYDATMAMVQAMADAKSADPKKYLPFLAKVKYAGVTGEIAFDAFGDIKDGALTLYTFKDGKRTLIEVVK</sequence>
<protein>
    <submittedName>
        <fullName evidence="7 8">Branched-chain amino acid ABC transporter substrate-binding protein</fullName>
    </submittedName>
</protein>
<dbReference type="AlphaFoldDB" id="A0A4V1ATR3"/>
<accession>A0A4V1ATR3</accession>
<dbReference type="RefSeq" id="WP_134384848.1">
    <property type="nucleotide sequence ID" value="NZ_BMWW01000001.1"/>
</dbReference>
<evidence type="ECO:0000259" key="6">
    <source>
        <dbReference type="Pfam" id="PF13458"/>
    </source>
</evidence>
<dbReference type="PANTHER" id="PTHR47151">
    <property type="entry name" value="LEU/ILE/VAL-BINDING ABC TRANSPORTER SUBUNIT"/>
    <property type="match status" value="1"/>
</dbReference>
<dbReference type="PRINTS" id="PR00337">
    <property type="entry name" value="LEUILEVALBP"/>
</dbReference>
<proteinExistence type="inferred from homology"/>
<keyword evidence="2" id="KW-0813">Transport</keyword>
<keyword evidence="9" id="KW-1185">Reference proteome</keyword>
<gene>
    <name evidence="8" type="ORF">E1742_10645</name>
    <name evidence="7" type="ORF">GCM10007388_03400</name>
</gene>
<reference evidence="8 9" key="2">
    <citation type="submission" date="2019-03" db="EMBL/GenBank/DDBJ databases">
        <title>Draft Genome Sequences of Six Type Strains of the Genus Massilia.</title>
        <authorList>
            <person name="Miess H."/>
            <person name="Frediansyhah A."/>
            <person name="Gross H."/>
        </authorList>
    </citation>
    <scope>NUCLEOTIDE SEQUENCE [LARGE SCALE GENOMIC DNA]</scope>
    <source>
        <strain evidence="8 9">DSM 17505</strain>
    </source>
</reference>
<dbReference type="InterPro" id="IPR028081">
    <property type="entry name" value="Leu-bd"/>
</dbReference>
<feature type="domain" description="Leucine-binding protein" evidence="6">
    <location>
        <begin position="26"/>
        <end position="357"/>
    </location>
</feature>
<evidence type="ECO:0000256" key="1">
    <source>
        <dbReference type="ARBA" id="ARBA00010062"/>
    </source>
</evidence>
<dbReference type="InterPro" id="IPR028082">
    <property type="entry name" value="Peripla_BP_I"/>
</dbReference>
<dbReference type="SUPFAM" id="SSF53822">
    <property type="entry name" value="Periplasmic binding protein-like I"/>
    <property type="match status" value="1"/>
</dbReference>
<feature type="signal peptide" evidence="5">
    <location>
        <begin position="1"/>
        <end position="22"/>
    </location>
</feature>
<dbReference type="Pfam" id="PF13458">
    <property type="entry name" value="Peripla_BP_6"/>
    <property type="match status" value="1"/>
</dbReference>
<evidence type="ECO:0000256" key="2">
    <source>
        <dbReference type="ARBA" id="ARBA00022448"/>
    </source>
</evidence>
<evidence type="ECO:0000313" key="10">
    <source>
        <dbReference type="Proteomes" id="UP000619512"/>
    </source>
</evidence>
<dbReference type="EMBL" id="CP038026">
    <property type="protein sequence ID" value="QBQ36568.1"/>
    <property type="molecule type" value="Genomic_DNA"/>
</dbReference>
<comment type="similarity">
    <text evidence="1">Belongs to the leucine-binding protein family.</text>
</comment>
<dbReference type="Gene3D" id="3.40.50.2300">
    <property type="match status" value="2"/>
</dbReference>
<dbReference type="Proteomes" id="UP000294359">
    <property type="component" value="Chromosome"/>
</dbReference>
<dbReference type="CDD" id="cd06342">
    <property type="entry name" value="PBP1_ABC_LIVBP-like"/>
    <property type="match status" value="1"/>
</dbReference>
<feature type="chain" id="PRO_5044609872" evidence="5">
    <location>
        <begin position="23"/>
        <end position="381"/>
    </location>
</feature>
<name>A0A4V1ATR3_9BURK</name>
<dbReference type="InterPro" id="IPR000709">
    <property type="entry name" value="Leu_Ile_Val-bd"/>
</dbReference>
<organism evidence="7 10">
    <name type="scientific">Pseudoduganella plicata</name>
    <dbReference type="NCBI Taxonomy" id="321984"/>
    <lineage>
        <taxon>Bacteria</taxon>
        <taxon>Pseudomonadati</taxon>
        <taxon>Pseudomonadota</taxon>
        <taxon>Betaproteobacteria</taxon>
        <taxon>Burkholderiales</taxon>
        <taxon>Oxalobacteraceae</taxon>
        <taxon>Telluria group</taxon>
        <taxon>Pseudoduganella</taxon>
    </lineage>
</organism>
<reference evidence="7" key="1">
    <citation type="journal article" date="2014" name="Int. J. Syst. Evol. Microbiol.">
        <title>Complete genome sequence of Corynebacterium casei LMG S-19264T (=DSM 44701T), isolated from a smear-ripened cheese.</title>
        <authorList>
            <consortium name="US DOE Joint Genome Institute (JGI-PGF)"/>
            <person name="Walter F."/>
            <person name="Albersmeier A."/>
            <person name="Kalinowski J."/>
            <person name="Ruckert C."/>
        </authorList>
    </citation>
    <scope>NUCLEOTIDE SEQUENCE</scope>
    <source>
        <strain evidence="7">KCTC 12344</strain>
    </source>
</reference>
<dbReference type="Proteomes" id="UP000619512">
    <property type="component" value="Unassembled WGS sequence"/>
</dbReference>
<evidence type="ECO:0000256" key="4">
    <source>
        <dbReference type="ARBA" id="ARBA00022970"/>
    </source>
</evidence>
<dbReference type="PANTHER" id="PTHR47151:SF2">
    <property type="entry name" value="AMINO ACID BINDING PROTEIN"/>
    <property type="match status" value="1"/>
</dbReference>
<evidence type="ECO:0000313" key="8">
    <source>
        <dbReference type="EMBL" id="QBQ36568.1"/>
    </source>
</evidence>
<reference evidence="7" key="3">
    <citation type="submission" date="2022-12" db="EMBL/GenBank/DDBJ databases">
        <authorList>
            <person name="Sun Q."/>
            <person name="Kim S."/>
        </authorList>
    </citation>
    <scope>NUCLEOTIDE SEQUENCE</scope>
    <source>
        <strain evidence="7">KCTC 12344</strain>
    </source>
</reference>
<dbReference type="OrthoDB" id="9783240at2"/>
<evidence type="ECO:0000256" key="5">
    <source>
        <dbReference type="SAM" id="SignalP"/>
    </source>
</evidence>